<evidence type="ECO:0000256" key="1">
    <source>
        <dbReference type="SAM" id="MobiDB-lite"/>
    </source>
</evidence>
<sequence length="88" mass="9957">MPPQHLPGGRVEPMQNPFRPSPRETTEAMVRHIARELAEIEQAISHCRGDRVAEPRLTGTWLAHLLISSKELLQNLLIESARRPPYGT</sequence>
<protein>
    <recommendedName>
        <fullName evidence="4">DinB-like domain-containing protein</fullName>
    </recommendedName>
</protein>
<dbReference type="AlphaFoldDB" id="A0A2P7MXV0"/>
<feature type="region of interest" description="Disordered" evidence="1">
    <location>
        <begin position="1"/>
        <end position="23"/>
    </location>
</feature>
<keyword evidence="3" id="KW-1185">Reference proteome</keyword>
<proteinExistence type="predicted"/>
<name>A0A2P7MXV0_9CYAN</name>
<organism evidence="2 3">
    <name type="scientific">Cyanobium usitatum str. Tous</name>
    <dbReference type="NCBI Taxonomy" id="2116684"/>
    <lineage>
        <taxon>Bacteria</taxon>
        <taxon>Bacillati</taxon>
        <taxon>Cyanobacteriota</taxon>
        <taxon>Cyanophyceae</taxon>
        <taxon>Synechococcales</taxon>
        <taxon>Prochlorococcaceae</taxon>
        <taxon>Cyanobium</taxon>
    </lineage>
</organism>
<gene>
    <name evidence="2" type="ORF">C7K55_06115</name>
</gene>
<accession>A0A2P7MXV0</accession>
<evidence type="ECO:0000313" key="3">
    <source>
        <dbReference type="Proteomes" id="UP000243002"/>
    </source>
</evidence>
<dbReference type="EMBL" id="PXXO01000005">
    <property type="protein sequence ID" value="PSJ06001.1"/>
    <property type="molecule type" value="Genomic_DNA"/>
</dbReference>
<reference evidence="2 3" key="1">
    <citation type="journal article" date="2018" name="Environ. Microbiol.">
        <title>Ecological and genomic features of two widespread freshwater picocyanobacteria.</title>
        <authorList>
            <person name="Cabello-Yeves P.J."/>
            <person name="Picazo A."/>
            <person name="Camacho A."/>
            <person name="Callieri C."/>
            <person name="Rosselli R."/>
            <person name="Roda-Garcia J.J."/>
            <person name="Coutinho F.H."/>
            <person name="Rodriguez-Valera F."/>
        </authorList>
    </citation>
    <scope>NUCLEOTIDE SEQUENCE [LARGE SCALE GENOMIC DNA]</scope>
    <source>
        <strain evidence="2 3">Tous</strain>
    </source>
</reference>
<dbReference type="Proteomes" id="UP000243002">
    <property type="component" value="Unassembled WGS sequence"/>
</dbReference>
<comment type="caution">
    <text evidence="2">The sequence shown here is derived from an EMBL/GenBank/DDBJ whole genome shotgun (WGS) entry which is preliminary data.</text>
</comment>
<evidence type="ECO:0008006" key="4">
    <source>
        <dbReference type="Google" id="ProtNLM"/>
    </source>
</evidence>
<evidence type="ECO:0000313" key="2">
    <source>
        <dbReference type="EMBL" id="PSJ06001.1"/>
    </source>
</evidence>